<name>A0A1A8MU40_9TELE</name>
<proteinExistence type="predicted"/>
<reference evidence="1" key="2">
    <citation type="submission" date="2016-06" db="EMBL/GenBank/DDBJ databases">
        <title>The genome of a short-lived fish provides insights into sex chromosome evolution and the genetic control of aging.</title>
        <authorList>
            <person name="Reichwald K."/>
            <person name="Felder M."/>
            <person name="Petzold A."/>
            <person name="Koch P."/>
            <person name="Groth M."/>
            <person name="Platzer M."/>
        </authorList>
    </citation>
    <scope>NUCLEOTIDE SEQUENCE</scope>
    <source>
        <tissue evidence="1">Brain</tissue>
    </source>
</reference>
<dbReference type="EMBL" id="HAEF01019008">
    <property type="protein sequence ID" value="SBR60167.1"/>
    <property type="molecule type" value="Transcribed_RNA"/>
</dbReference>
<reference evidence="1" key="1">
    <citation type="submission" date="2016-05" db="EMBL/GenBank/DDBJ databases">
        <authorList>
            <person name="Lavstsen T."/>
            <person name="Jespersen J.S."/>
        </authorList>
    </citation>
    <scope>NUCLEOTIDE SEQUENCE</scope>
    <source>
        <tissue evidence="1">Brain</tissue>
    </source>
</reference>
<protein>
    <submittedName>
        <fullName evidence="1">Processing of 1, ribonuclease P/MRP subunit</fullName>
    </submittedName>
</protein>
<organism evidence="1">
    <name type="scientific">Nothobranchius pienaari</name>
    <dbReference type="NCBI Taxonomy" id="704102"/>
    <lineage>
        <taxon>Eukaryota</taxon>
        <taxon>Metazoa</taxon>
        <taxon>Chordata</taxon>
        <taxon>Craniata</taxon>
        <taxon>Vertebrata</taxon>
        <taxon>Euteleostomi</taxon>
        <taxon>Actinopterygii</taxon>
        <taxon>Neopterygii</taxon>
        <taxon>Teleostei</taxon>
        <taxon>Neoteleostei</taxon>
        <taxon>Acanthomorphata</taxon>
        <taxon>Ovalentaria</taxon>
        <taxon>Atherinomorphae</taxon>
        <taxon>Cyprinodontiformes</taxon>
        <taxon>Nothobranchiidae</taxon>
        <taxon>Nothobranchius</taxon>
    </lineage>
</organism>
<feature type="non-terminal residue" evidence="1">
    <location>
        <position position="1"/>
    </location>
</feature>
<dbReference type="AlphaFoldDB" id="A0A1A8MU40"/>
<evidence type="ECO:0000313" key="1">
    <source>
        <dbReference type="EMBL" id="SBR60167.1"/>
    </source>
</evidence>
<feature type="non-terminal residue" evidence="1">
    <location>
        <position position="126"/>
    </location>
</feature>
<sequence length="126" mass="14533">FFFVLIQKGPGFCSLEGCSSKKHSLGFVCLLHCTEVLSDLSLCHLNEMINYVCMYLFIYFLCEITTNQGSKTCSKDDFVRNDSFHIVSQTPATFCFLCICSSWLHQPKRKTLIIFYLPNHLQKVRT</sequence>
<gene>
    <name evidence="1" type="primary">POP1</name>
</gene>
<accession>A0A1A8MU40</accession>